<dbReference type="AlphaFoldDB" id="A0A644Z8V7"/>
<proteinExistence type="predicted"/>
<reference evidence="1" key="1">
    <citation type="submission" date="2019-08" db="EMBL/GenBank/DDBJ databases">
        <authorList>
            <person name="Kucharzyk K."/>
            <person name="Murdoch R.W."/>
            <person name="Higgins S."/>
            <person name="Loffler F."/>
        </authorList>
    </citation>
    <scope>NUCLEOTIDE SEQUENCE</scope>
</reference>
<name>A0A644Z8V7_9ZZZZ</name>
<accession>A0A644Z8V7</accession>
<dbReference type="EMBL" id="VSSQ01007820">
    <property type="protein sequence ID" value="MPM37079.1"/>
    <property type="molecule type" value="Genomic_DNA"/>
</dbReference>
<gene>
    <name evidence="1" type="ORF">SDC9_83685</name>
</gene>
<sequence>MVELIGSLHANNVRRRAKALGVQRRFRIGSAHSFHGNRFFKHGAGESDIRDGGERAGDRGFWRNLKRDIRFLTAEEIGHILTGEEINRLVALYLAVIVAADNLLGADGHAKRTLVIESDADGRLRLIQTIFGEVVRSGVNTLERAECAAMIEQFVEPFDVDQPRGDIVHYISAILRGDLVGSRGIRDLHRSDVGGLFFKKHDNRARIGSGIERKQQIGRAQ</sequence>
<organism evidence="1">
    <name type="scientific">bioreactor metagenome</name>
    <dbReference type="NCBI Taxonomy" id="1076179"/>
    <lineage>
        <taxon>unclassified sequences</taxon>
        <taxon>metagenomes</taxon>
        <taxon>ecological metagenomes</taxon>
    </lineage>
</organism>
<protein>
    <submittedName>
        <fullName evidence="1">Uncharacterized protein</fullName>
    </submittedName>
</protein>
<comment type="caution">
    <text evidence="1">The sequence shown here is derived from an EMBL/GenBank/DDBJ whole genome shotgun (WGS) entry which is preliminary data.</text>
</comment>
<evidence type="ECO:0000313" key="1">
    <source>
        <dbReference type="EMBL" id="MPM37079.1"/>
    </source>
</evidence>